<dbReference type="Gene3D" id="2.160.20.80">
    <property type="entry name" value="E3 ubiquitin-protein ligase SopA"/>
    <property type="match status" value="1"/>
</dbReference>
<comment type="caution">
    <text evidence="2">The sequence shown here is derived from an EMBL/GenBank/DDBJ whole genome shotgun (WGS) entry which is preliminary data.</text>
</comment>
<proteinExistence type="predicted"/>
<dbReference type="PANTHER" id="PTHR14136">
    <property type="entry name" value="BTB_POZ DOMAIN-CONTAINING PROTEIN KCTD9"/>
    <property type="match status" value="1"/>
</dbReference>
<dbReference type="SUPFAM" id="SSF141571">
    <property type="entry name" value="Pentapeptide repeat-like"/>
    <property type="match status" value="1"/>
</dbReference>
<protein>
    <submittedName>
        <fullName evidence="2">Pentapeptide repeat-containing protein</fullName>
    </submittedName>
</protein>
<dbReference type="PANTHER" id="PTHR14136:SF17">
    <property type="entry name" value="BTB_POZ DOMAIN-CONTAINING PROTEIN KCTD9"/>
    <property type="match status" value="1"/>
</dbReference>
<dbReference type="RefSeq" id="WP_256303787.1">
    <property type="nucleotide sequence ID" value="NZ_JANFYS010000013.1"/>
</dbReference>
<dbReference type="Pfam" id="PF00805">
    <property type="entry name" value="Pentapeptide"/>
    <property type="match status" value="2"/>
</dbReference>
<reference evidence="2" key="1">
    <citation type="submission" date="2022-06" db="EMBL/GenBank/DDBJ databases">
        <title>Isolation of gut microbiota from human fecal samples.</title>
        <authorList>
            <person name="Pamer E.G."/>
            <person name="Barat B."/>
            <person name="Waligurski E."/>
            <person name="Medina S."/>
            <person name="Paddock L."/>
            <person name="Mostad J."/>
        </authorList>
    </citation>
    <scope>NUCLEOTIDE SEQUENCE</scope>
    <source>
        <strain evidence="2">DFI.9.91</strain>
    </source>
</reference>
<dbReference type="InterPro" id="IPR046292">
    <property type="entry name" value="DUF6329"/>
</dbReference>
<evidence type="ECO:0000259" key="1">
    <source>
        <dbReference type="Pfam" id="PF19854"/>
    </source>
</evidence>
<name>A0AAW5JP56_9FIRM</name>
<dbReference type="InterPro" id="IPR051082">
    <property type="entry name" value="Pentapeptide-BTB/POZ_domain"/>
</dbReference>
<sequence length="275" mass="31165">MIIKAQLRNKQEQILPHRCDIVCVVELPRDEFSDFQCDLLKDRSFITELLPELQTDEKDVLPCMLVLEEGSSDGILVDPQGYSYARYSAYVSGARQMAAPERIRRFQNDLRVLSKAEVDIICAKHTLWMHDLGGEQADFRKCCLRDIDLSNRDLVNAMFDGSQLNNVTLDKTDISYASFIGATLRNCEASGFTAHSADFKNAGIYDCDMSCSFFEGCNLTDATIADSNLTEVNMENCCLENTRFIGNEDYRFETTECSTDEEEWESEQAPPNMTI</sequence>
<dbReference type="AlphaFoldDB" id="A0AAW5JP56"/>
<dbReference type="Pfam" id="PF19854">
    <property type="entry name" value="DUF6329"/>
    <property type="match status" value="1"/>
</dbReference>
<feature type="domain" description="DUF6329" evidence="1">
    <location>
        <begin position="63"/>
        <end position="96"/>
    </location>
</feature>
<gene>
    <name evidence="2" type="ORF">NE579_07450</name>
</gene>
<evidence type="ECO:0000313" key="2">
    <source>
        <dbReference type="EMBL" id="MCQ4770296.1"/>
    </source>
</evidence>
<accession>A0AAW5JP56</accession>
<dbReference type="InterPro" id="IPR001646">
    <property type="entry name" value="5peptide_repeat"/>
</dbReference>
<evidence type="ECO:0000313" key="3">
    <source>
        <dbReference type="Proteomes" id="UP001204562"/>
    </source>
</evidence>
<dbReference type="EMBL" id="JANFYS010000013">
    <property type="protein sequence ID" value="MCQ4770296.1"/>
    <property type="molecule type" value="Genomic_DNA"/>
</dbReference>
<dbReference type="Proteomes" id="UP001204562">
    <property type="component" value="Unassembled WGS sequence"/>
</dbReference>
<organism evidence="2 3">
    <name type="scientific">Intestinimonas massiliensis</name>
    <name type="common">ex Afouda et al. 2020</name>
    <dbReference type="NCBI Taxonomy" id="1673721"/>
    <lineage>
        <taxon>Bacteria</taxon>
        <taxon>Bacillati</taxon>
        <taxon>Bacillota</taxon>
        <taxon>Clostridia</taxon>
        <taxon>Eubacteriales</taxon>
        <taxon>Intestinimonas</taxon>
    </lineage>
</organism>